<dbReference type="Proteomes" id="UP000078343">
    <property type="component" value="Unassembled WGS sequence"/>
</dbReference>
<name>A0A178ZYE8_9EURO</name>
<dbReference type="InterPro" id="IPR056755">
    <property type="entry name" value="DSRM_2"/>
</dbReference>
<dbReference type="OrthoDB" id="416741at2759"/>
<dbReference type="Gene3D" id="1.10.1520.10">
    <property type="entry name" value="Ribonuclease III domain"/>
    <property type="match status" value="2"/>
</dbReference>
<dbReference type="CDD" id="cd00593">
    <property type="entry name" value="RIBOc"/>
    <property type="match status" value="2"/>
</dbReference>
<keyword evidence="7" id="KW-0378">Hydrolase</keyword>
<keyword evidence="3" id="KW-0930">Antiviral protein</keyword>
<organism evidence="19 20">
    <name type="scientific">Fonsecaea erecta</name>
    <dbReference type="NCBI Taxonomy" id="1367422"/>
    <lineage>
        <taxon>Eukaryota</taxon>
        <taxon>Fungi</taxon>
        <taxon>Dikarya</taxon>
        <taxon>Ascomycota</taxon>
        <taxon>Pezizomycotina</taxon>
        <taxon>Eurotiomycetes</taxon>
        <taxon>Chaetothyriomycetidae</taxon>
        <taxon>Chaetothyriales</taxon>
        <taxon>Herpotrichiellaceae</taxon>
        <taxon>Fonsecaea</taxon>
    </lineage>
</organism>
<evidence type="ECO:0000256" key="6">
    <source>
        <dbReference type="ARBA" id="ARBA00022741"/>
    </source>
</evidence>
<dbReference type="STRING" id="1367422.A0A178ZYE8"/>
<dbReference type="SUPFAM" id="SSF69065">
    <property type="entry name" value="RNase III domain-like"/>
    <property type="match status" value="2"/>
</dbReference>
<evidence type="ECO:0000259" key="18">
    <source>
        <dbReference type="PROSITE" id="PS51194"/>
    </source>
</evidence>
<dbReference type="PROSITE" id="PS00517">
    <property type="entry name" value="RNASE_3_1"/>
    <property type="match status" value="1"/>
</dbReference>
<evidence type="ECO:0000256" key="9">
    <source>
        <dbReference type="ARBA" id="ARBA00022840"/>
    </source>
</evidence>
<evidence type="ECO:0000256" key="5">
    <source>
        <dbReference type="ARBA" id="ARBA00022737"/>
    </source>
</evidence>
<dbReference type="InterPro" id="IPR036389">
    <property type="entry name" value="RNase_III_sf"/>
</dbReference>
<dbReference type="InterPro" id="IPR014001">
    <property type="entry name" value="Helicase_ATP-bd"/>
</dbReference>
<feature type="domain" description="RNase III" evidence="16">
    <location>
        <begin position="1064"/>
        <end position="1179"/>
    </location>
</feature>
<keyword evidence="9" id="KW-0067">ATP-binding</keyword>
<feature type="region of interest" description="Disordered" evidence="15">
    <location>
        <begin position="1"/>
        <end position="46"/>
    </location>
</feature>
<evidence type="ECO:0000256" key="1">
    <source>
        <dbReference type="ARBA" id="ARBA00001936"/>
    </source>
</evidence>
<dbReference type="Gene3D" id="3.30.160.380">
    <property type="entry name" value="Dicer dimerisation domain"/>
    <property type="match status" value="1"/>
</dbReference>
<accession>A0A178ZYE8</accession>
<evidence type="ECO:0000256" key="15">
    <source>
        <dbReference type="SAM" id="MobiDB-lite"/>
    </source>
</evidence>
<dbReference type="GO" id="GO:0004525">
    <property type="term" value="F:ribonuclease III activity"/>
    <property type="evidence" value="ECO:0007669"/>
    <property type="project" value="InterPro"/>
</dbReference>
<dbReference type="GO" id="GO:0003723">
    <property type="term" value="F:RNA binding"/>
    <property type="evidence" value="ECO:0007669"/>
    <property type="project" value="UniProtKB-KW"/>
</dbReference>
<keyword evidence="5" id="KW-0677">Repeat</keyword>
<sequence>MDEPDKLVVPEGHNSTLDPDQSEPGYGTESEDESKPHHAELESANEQEANEAILNRYLITHANSDEIQSRHDEEHKRSKAIIDRARDYQQELFEKAKEENIIAVLDTGSGKTLIAALLIRHYLQQELIDRSRGKPAKIVFFLVNSVHLARQQARFLSNNLPQKIIPLFGDVSDDLWAKAEWDKIFAENSVVVCTAAVLDACLMNSHLKIHQISLIVFDEAHHCKKNHAYSRIIRDYYLRGEGEKPRIFGMTASPVDSRRDIHRVAEDLQSLLQSKIVTTNDLSVFDFAPRAKDVKWLYPPLRAEFETPLYLQLKPLCGFIEDLEQYFRFARTASRQLGAWAADRIWQYALPTSEYSSAVILRKFERSRAYESGVAALDAIREAISIVQNHSFEPPQVDSDCDLSSKVKKLYIELKDRFSREATTRGIVFVSERLKALVLCDLFMSLQIPNLRAGVLMGHSSVLTLGNSWKDQETVMENFRTGTINLIFATSVAEEGIDIPQCNVVVRFDLYKTPIQYMQSRGRARMKGSIFVHMIEEDNQSQEADVEFAINQDDYIRGYCQQLPPDRLLGQGSKLRQLMAKDASCHSFLTSSGVLANYSNSLVLLSRYADSLRKIGAVCSEVYEEMINVEENMFRYRVILPATDDERTAQVKGANGEARTNKALAKRSAAWRCLFKLRKAQLLDENLNSIFFKAKPSNHNAKIAVPQQKDKYDKKVKPNFWIESGATSSTLPTELFVTHITVGPKSLSWCTDGLLLLTRTPLPDIPKFPVFVDENVEKQVHFNRFIDPVAVTPEQIEALTAFTLCGVFHDVFNKVYTQKSTSMSYWLAPPAKGELKEAFDSIVDVGELSVAQLKERHCWKPSASVAEAEENGEKWCNAFLVDPRSGRSRYLTGDILPGKSIWDPIPESAKSIQKKSSNSIIEFSDSSWGARKKDAKMYDSNQPVLNAKVVIAGRNFLTPYPVGRPRYATCHIGPQFLELGRISCSVAQTCLLWPSILRRLEDYLIVREAFEKLDLLEVPLDLALEAYTQEDHTKAYGTEIRPLPLDGDDVGEQCSRKESRAPMNYERLEFIGDALLKLMTTITVFNRTTCDEEGMHCKRMDLLSNSRLCTTASAPQYELFRYIRSTDEHWRDTWYPEFLELKKGRNIKLAGKHRKHALSQKTLADVCEATIGACIMTTCCLPTAEKFDLGIKAISKFVEHPDHAINSWKEILPMYKPAPWVADLNDPIANDIADKLFQATGYRFKHPRLARSAFTHSSDQHSPVQNLQRLEFLGDACLDWVCIWWLFSTNPTRGPQWLTEHKMAMVSNKFLAALAVILGFNKLLYAHSPAVYDDVGRYASKVQEAWQQKDVKPDFWTRDISGGNVPKVLADLVESYAAAVLIDSGFDYREIEHFFERHVKRFFEDIEAYDTFANRHPTTYLYHLLQQEFQCRKISLTVQERSIQPTTTTSRDTDQSEDEGDEAVSGVIVDAAWIVHGQVVAVNHGRGAKFAKVRASHSALKKLRTLTPNEFRR</sequence>
<protein>
    <recommendedName>
        <fullName evidence="2">Dicer-like protein 1</fullName>
    </recommendedName>
</protein>
<feature type="domain" description="Helicase ATP-binding" evidence="17">
    <location>
        <begin position="92"/>
        <end position="272"/>
    </location>
</feature>
<dbReference type="Pfam" id="PF04851">
    <property type="entry name" value="ResIII"/>
    <property type="match status" value="1"/>
</dbReference>
<dbReference type="SMART" id="SM00490">
    <property type="entry name" value="HELICc"/>
    <property type="match status" value="1"/>
</dbReference>
<dbReference type="InterPro" id="IPR038248">
    <property type="entry name" value="Dicer_dimer_sf"/>
</dbReference>
<keyword evidence="6" id="KW-0547">Nucleotide-binding</keyword>
<dbReference type="InterPro" id="IPR000999">
    <property type="entry name" value="RNase_III_dom"/>
</dbReference>
<dbReference type="CDD" id="cd18034">
    <property type="entry name" value="DEXHc_dicer"/>
    <property type="match status" value="1"/>
</dbReference>
<evidence type="ECO:0000256" key="13">
    <source>
        <dbReference type="ARBA" id="ARBA00023211"/>
    </source>
</evidence>
<dbReference type="InterPro" id="IPR006935">
    <property type="entry name" value="Helicase/UvrB_N"/>
</dbReference>
<dbReference type="GO" id="GO:0030422">
    <property type="term" value="P:siRNA processing"/>
    <property type="evidence" value="ECO:0007669"/>
    <property type="project" value="TreeGrafter"/>
</dbReference>
<evidence type="ECO:0000256" key="7">
    <source>
        <dbReference type="ARBA" id="ARBA00022801"/>
    </source>
</evidence>
<gene>
    <name evidence="19" type="ORF">AYL99_00836</name>
</gene>
<evidence type="ECO:0000256" key="11">
    <source>
        <dbReference type="ARBA" id="ARBA00022884"/>
    </source>
</evidence>
<dbReference type="PROSITE" id="PS51192">
    <property type="entry name" value="HELICASE_ATP_BIND_1"/>
    <property type="match status" value="1"/>
</dbReference>
<dbReference type="InterPro" id="IPR005034">
    <property type="entry name" value="Dicer_dimerisation"/>
</dbReference>
<keyword evidence="8" id="KW-0347">Helicase</keyword>
<feature type="domain" description="Helicase C-terminal" evidence="18">
    <location>
        <begin position="406"/>
        <end position="569"/>
    </location>
</feature>
<dbReference type="SMART" id="SM00487">
    <property type="entry name" value="DEXDc"/>
    <property type="match status" value="1"/>
</dbReference>
<evidence type="ECO:0000259" key="16">
    <source>
        <dbReference type="PROSITE" id="PS50142"/>
    </source>
</evidence>
<keyword evidence="20" id="KW-1185">Reference proteome</keyword>
<dbReference type="Pfam" id="PF00636">
    <property type="entry name" value="Ribonuclease_3"/>
    <property type="match status" value="2"/>
</dbReference>
<comment type="cofactor">
    <cofactor evidence="1">
        <name>Mn(2+)</name>
        <dbReference type="ChEBI" id="CHEBI:29035"/>
    </cofactor>
</comment>
<dbReference type="GO" id="GO:0005634">
    <property type="term" value="C:nucleus"/>
    <property type="evidence" value="ECO:0007669"/>
    <property type="project" value="TreeGrafter"/>
</dbReference>
<dbReference type="EMBL" id="LVYI01000001">
    <property type="protein sequence ID" value="OAP64864.1"/>
    <property type="molecule type" value="Genomic_DNA"/>
</dbReference>
<keyword evidence="12" id="KW-0051">Antiviral defense</keyword>
<evidence type="ECO:0000256" key="3">
    <source>
        <dbReference type="ARBA" id="ARBA00022721"/>
    </source>
</evidence>
<evidence type="ECO:0000256" key="8">
    <source>
        <dbReference type="ARBA" id="ARBA00022806"/>
    </source>
</evidence>
<evidence type="ECO:0000259" key="17">
    <source>
        <dbReference type="PROSITE" id="PS51192"/>
    </source>
</evidence>
<evidence type="ECO:0000256" key="14">
    <source>
        <dbReference type="ARBA" id="ARBA00025403"/>
    </source>
</evidence>
<keyword evidence="11" id="KW-0694">RNA-binding</keyword>
<evidence type="ECO:0000313" key="20">
    <source>
        <dbReference type="Proteomes" id="UP000078343"/>
    </source>
</evidence>
<dbReference type="InterPro" id="IPR027417">
    <property type="entry name" value="P-loop_NTPase"/>
</dbReference>
<proteinExistence type="predicted"/>
<dbReference type="GO" id="GO:0003677">
    <property type="term" value="F:DNA binding"/>
    <property type="evidence" value="ECO:0007669"/>
    <property type="project" value="InterPro"/>
</dbReference>
<reference evidence="19 20" key="1">
    <citation type="submission" date="2016-04" db="EMBL/GenBank/DDBJ databases">
        <title>Draft genome of Fonsecaea erecta CBS 125763.</title>
        <authorList>
            <person name="Weiss V.A."/>
            <person name="Vicente V.A."/>
            <person name="Raittz R.T."/>
            <person name="Moreno L.F."/>
            <person name="De Souza E.M."/>
            <person name="Pedrosa F.O."/>
            <person name="Steffens M.B."/>
            <person name="Faoro H."/>
            <person name="Tadra-Sfeir M.Z."/>
            <person name="Najafzadeh M.J."/>
            <person name="Felipe M.S."/>
            <person name="Teixeira M."/>
            <person name="Sun J."/>
            <person name="Xi L."/>
            <person name="Gomes R."/>
            <person name="De Azevedo C.M."/>
            <person name="Salgado C.G."/>
            <person name="Da Silva M.B."/>
            <person name="Nascimento M.F."/>
            <person name="Queiroz-Telles F."/>
            <person name="Attili D.S."/>
            <person name="Gorbushina A."/>
        </authorList>
    </citation>
    <scope>NUCLEOTIDE SEQUENCE [LARGE SCALE GENOMIC DNA]</scope>
    <source>
        <strain evidence="19 20">CBS 125763</strain>
    </source>
</reference>
<dbReference type="Pfam" id="PF03368">
    <property type="entry name" value="Dicer_dimer"/>
    <property type="match status" value="1"/>
</dbReference>
<dbReference type="Pfam" id="PF00271">
    <property type="entry name" value="Helicase_C"/>
    <property type="match status" value="1"/>
</dbReference>
<dbReference type="Gene3D" id="3.40.50.300">
    <property type="entry name" value="P-loop containing nucleotide triphosphate hydrolases"/>
    <property type="match status" value="2"/>
</dbReference>
<dbReference type="Pfam" id="PF24995">
    <property type="entry name" value="DSRM_2"/>
    <property type="match status" value="1"/>
</dbReference>
<dbReference type="PROSITE" id="PS51194">
    <property type="entry name" value="HELICASE_CTER"/>
    <property type="match status" value="1"/>
</dbReference>
<feature type="domain" description="RNase III" evidence="16">
    <location>
        <begin position="1233"/>
        <end position="1385"/>
    </location>
</feature>
<dbReference type="PANTHER" id="PTHR14950">
    <property type="entry name" value="DICER-RELATED"/>
    <property type="match status" value="1"/>
</dbReference>
<evidence type="ECO:0000256" key="12">
    <source>
        <dbReference type="ARBA" id="ARBA00023118"/>
    </source>
</evidence>
<keyword evidence="4" id="KW-0479">Metal-binding</keyword>
<dbReference type="GO" id="GO:0050688">
    <property type="term" value="P:regulation of defense response to virus"/>
    <property type="evidence" value="ECO:0007669"/>
    <property type="project" value="UniProtKB-KW"/>
</dbReference>
<keyword evidence="10" id="KW-0460">Magnesium</keyword>
<comment type="caution">
    <text evidence="19">The sequence shown here is derived from an EMBL/GenBank/DDBJ whole genome shotgun (WGS) entry which is preliminary data.</text>
</comment>
<dbReference type="PANTHER" id="PTHR14950:SF62">
    <property type="entry name" value="DICER-LIKE PROTEIN 1"/>
    <property type="match status" value="1"/>
</dbReference>
<dbReference type="PROSITE" id="PS50142">
    <property type="entry name" value="RNASE_3_2"/>
    <property type="match status" value="2"/>
</dbReference>
<keyword evidence="13" id="KW-0464">Manganese</keyword>
<dbReference type="GO" id="GO:0005737">
    <property type="term" value="C:cytoplasm"/>
    <property type="evidence" value="ECO:0007669"/>
    <property type="project" value="TreeGrafter"/>
</dbReference>
<dbReference type="GO" id="GO:0005524">
    <property type="term" value="F:ATP binding"/>
    <property type="evidence" value="ECO:0007669"/>
    <property type="project" value="UniProtKB-KW"/>
</dbReference>
<dbReference type="GO" id="GO:0051607">
    <property type="term" value="P:defense response to virus"/>
    <property type="evidence" value="ECO:0007669"/>
    <property type="project" value="UniProtKB-KW"/>
</dbReference>
<dbReference type="GO" id="GO:0046872">
    <property type="term" value="F:metal ion binding"/>
    <property type="evidence" value="ECO:0007669"/>
    <property type="project" value="UniProtKB-KW"/>
</dbReference>
<evidence type="ECO:0000313" key="19">
    <source>
        <dbReference type="EMBL" id="OAP64864.1"/>
    </source>
</evidence>
<dbReference type="RefSeq" id="XP_018698231.1">
    <property type="nucleotide sequence ID" value="XM_018832352.1"/>
</dbReference>
<dbReference type="GeneID" id="30005006"/>
<evidence type="ECO:0000256" key="2">
    <source>
        <dbReference type="ARBA" id="ARBA00020797"/>
    </source>
</evidence>
<dbReference type="GO" id="GO:0004386">
    <property type="term" value="F:helicase activity"/>
    <property type="evidence" value="ECO:0007669"/>
    <property type="project" value="UniProtKB-KW"/>
</dbReference>
<feature type="region of interest" description="Disordered" evidence="15">
    <location>
        <begin position="1442"/>
        <end position="1461"/>
    </location>
</feature>
<dbReference type="InterPro" id="IPR001650">
    <property type="entry name" value="Helicase_C-like"/>
</dbReference>
<dbReference type="SMART" id="SM00535">
    <property type="entry name" value="RIBOc"/>
    <property type="match status" value="2"/>
</dbReference>
<evidence type="ECO:0000256" key="4">
    <source>
        <dbReference type="ARBA" id="ARBA00022723"/>
    </source>
</evidence>
<evidence type="ECO:0000256" key="10">
    <source>
        <dbReference type="ARBA" id="ARBA00022842"/>
    </source>
</evidence>
<comment type="function">
    <text evidence="14">Dicer-like endonuclease involved in cleaving double-stranded RNA in the RNA interference (RNAi) pathway. Produces 21 to 25 bp dsRNAs (siRNAs) which target the selective destruction of homologous RNAs leading to sequence-specific suppression of gene expression, called post-transcriptional gene silencing (PTGS). Part of a broad host defense response against viral infection and transposons.</text>
</comment>
<dbReference type="SUPFAM" id="SSF52540">
    <property type="entry name" value="P-loop containing nucleoside triphosphate hydrolases"/>
    <property type="match status" value="1"/>
</dbReference>